<organism evidence="6 7">
    <name type="scientific">Branchiostoma belcheri</name>
    <name type="common">Amphioxus</name>
    <dbReference type="NCBI Taxonomy" id="7741"/>
    <lineage>
        <taxon>Eukaryota</taxon>
        <taxon>Metazoa</taxon>
        <taxon>Chordata</taxon>
        <taxon>Cephalochordata</taxon>
        <taxon>Leptocardii</taxon>
        <taxon>Amphioxiformes</taxon>
        <taxon>Branchiostomatidae</taxon>
        <taxon>Branchiostoma</taxon>
    </lineage>
</organism>
<dbReference type="Pfam" id="PF00622">
    <property type="entry name" value="SPRY"/>
    <property type="match status" value="1"/>
</dbReference>
<gene>
    <name evidence="7" type="primary">LOC109469010</name>
</gene>
<dbReference type="Gene3D" id="2.60.120.920">
    <property type="match status" value="1"/>
</dbReference>
<evidence type="ECO:0000313" key="7">
    <source>
        <dbReference type="RefSeq" id="XP_019622958.1"/>
    </source>
</evidence>
<feature type="coiled-coil region" evidence="2">
    <location>
        <begin position="26"/>
        <end position="64"/>
    </location>
</feature>
<feature type="compositionally biased region" description="Low complexity" evidence="3">
    <location>
        <begin position="319"/>
        <end position="335"/>
    </location>
</feature>
<dbReference type="OrthoDB" id="9927450at2759"/>
<dbReference type="PANTHER" id="PTHR24099:SF5">
    <property type="entry name" value="FSD1-LIKE PROTEIN"/>
    <property type="match status" value="1"/>
</dbReference>
<evidence type="ECO:0000256" key="1">
    <source>
        <dbReference type="ARBA" id="ARBA00023054"/>
    </source>
</evidence>
<dbReference type="SUPFAM" id="SSF49265">
    <property type="entry name" value="Fibronectin type III"/>
    <property type="match status" value="1"/>
</dbReference>
<dbReference type="SMART" id="SM00502">
    <property type="entry name" value="BBC"/>
    <property type="match status" value="1"/>
</dbReference>
<evidence type="ECO:0000256" key="2">
    <source>
        <dbReference type="SAM" id="Coils"/>
    </source>
</evidence>
<evidence type="ECO:0000259" key="4">
    <source>
        <dbReference type="PROSITE" id="PS50188"/>
    </source>
</evidence>
<dbReference type="SMART" id="SM00449">
    <property type="entry name" value="SPRY"/>
    <property type="match status" value="1"/>
</dbReference>
<dbReference type="InterPro" id="IPR001870">
    <property type="entry name" value="B30.2/SPRY"/>
</dbReference>
<evidence type="ECO:0000313" key="6">
    <source>
        <dbReference type="Proteomes" id="UP000515135"/>
    </source>
</evidence>
<evidence type="ECO:0000256" key="3">
    <source>
        <dbReference type="SAM" id="MobiDB-lite"/>
    </source>
</evidence>
<dbReference type="InterPro" id="IPR003877">
    <property type="entry name" value="SPRY_dom"/>
</dbReference>
<dbReference type="InterPro" id="IPR017903">
    <property type="entry name" value="COS_domain"/>
</dbReference>
<dbReference type="InterPro" id="IPR013783">
    <property type="entry name" value="Ig-like_fold"/>
</dbReference>
<dbReference type="InterPro" id="IPR043136">
    <property type="entry name" value="B30.2/SPRY_sf"/>
</dbReference>
<dbReference type="Proteomes" id="UP000515135">
    <property type="component" value="Unplaced"/>
</dbReference>
<name>A0A6P4YER7_BRABE</name>
<protein>
    <submittedName>
        <fullName evidence="7">FSD1-like protein</fullName>
    </submittedName>
</protein>
<feature type="domain" description="B30.2/SPRY" evidence="4">
    <location>
        <begin position="250"/>
        <end position="480"/>
    </location>
</feature>
<sequence length="503" mass="56222">MEAQKEALSRIVTTLAAKSEEIQSFVEILEEIAEKVEENGAQAKADLQEEFDQLYAVMNEMRDTMTARIEDEQHSKMMAVETDMQACQMALDNSTQLMDMAADALQETDPDAFSQAAKRIKDRVTMSPAFRLTLKPKVTDNMSHLVADFTEEREALRKLDFLPAPATPEIDTEACRVEDNTVTVVWRVPEGSRVDHFLLEYRQTDTAAMGGRAKVENGWQLIEDIEEPFYTILGLAFNQKFIQLRARACNKAVAGDYSEVVTLETKALNFKLDQTSCHANLKVTEDGSSVEWDAMGGKGQLQETKGRGSRPGSPAKTMRPASPAKSPAKRPASASKRGDRFTGESYTVLADVTLDEGQHYWEVTAQPECKSYTLGVAYRNLGKFDQLGKTNTSWCLHVNNWLQNTMSAKHNNKSKQLDVPIPERIGVYLDYDNLVLSFHDAQTKQLLHQFKAKFQQPVLPAFMTWCGGLTVQTGLQVPSNLEFKTVQESKKVSPASSELSVLE</sequence>
<dbReference type="GeneID" id="109469010"/>
<dbReference type="Gene3D" id="2.60.40.10">
    <property type="entry name" value="Immunoglobulins"/>
    <property type="match status" value="1"/>
</dbReference>
<dbReference type="CDD" id="cd00063">
    <property type="entry name" value="FN3"/>
    <property type="match status" value="1"/>
</dbReference>
<dbReference type="PROSITE" id="PS50188">
    <property type="entry name" value="B302_SPRY"/>
    <property type="match status" value="1"/>
</dbReference>
<dbReference type="PANTHER" id="PTHR24099">
    <property type="entry name" value="E3 UBIQUITIN-PROTEIN LIGASE TRIM36-RELATED"/>
    <property type="match status" value="1"/>
</dbReference>
<dbReference type="InterPro" id="IPR036116">
    <property type="entry name" value="FN3_sf"/>
</dbReference>
<dbReference type="InterPro" id="IPR050617">
    <property type="entry name" value="E3_ligase_FN3/SPRY"/>
</dbReference>
<evidence type="ECO:0000259" key="5">
    <source>
        <dbReference type="PROSITE" id="PS51262"/>
    </source>
</evidence>
<dbReference type="Gene3D" id="1.20.5.170">
    <property type="match status" value="1"/>
</dbReference>
<proteinExistence type="predicted"/>
<dbReference type="InterPro" id="IPR003961">
    <property type="entry name" value="FN3_dom"/>
</dbReference>
<dbReference type="PROSITE" id="PS51262">
    <property type="entry name" value="COS"/>
    <property type="match status" value="1"/>
</dbReference>
<accession>A0A6P4YER7</accession>
<dbReference type="InterPro" id="IPR035742">
    <property type="entry name" value="SPRY/PRY_FSD1"/>
</dbReference>
<keyword evidence="1 2" id="KW-0175">Coiled coil</keyword>
<dbReference type="InterPro" id="IPR013320">
    <property type="entry name" value="ConA-like_dom_sf"/>
</dbReference>
<dbReference type="InterPro" id="IPR003649">
    <property type="entry name" value="Bbox_C"/>
</dbReference>
<dbReference type="RefSeq" id="XP_019622958.1">
    <property type="nucleotide sequence ID" value="XM_019767399.1"/>
</dbReference>
<feature type="region of interest" description="Disordered" evidence="3">
    <location>
        <begin position="291"/>
        <end position="339"/>
    </location>
</feature>
<reference evidence="7" key="1">
    <citation type="submission" date="2025-08" db="UniProtKB">
        <authorList>
            <consortium name="RefSeq"/>
        </authorList>
    </citation>
    <scope>IDENTIFICATION</scope>
    <source>
        <tissue evidence="7">Gonad</tissue>
    </source>
</reference>
<dbReference type="CDD" id="cd12901">
    <property type="entry name" value="SPRY_PRY_FSD1"/>
    <property type="match status" value="1"/>
</dbReference>
<dbReference type="AlphaFoldDB" id="A0A6P4YER7"/>
<feature type="domain" description="COS" evidence="5">
    <location>
        <begin position="105"/>
        <end position="162"/>
    </location>
</feature>
<dbReference type="KEGG" id="bbel:109469010"/>
<keyword evidence="6" id="KW-1185">Reference proteome</keyword>
<dbReference type="SUPFAM" id="SSF49899">
    <property type="entry name" value="Concanavalin A-like lectins/glucanases"/>
    <property type="match status" value="1"/>
</dbReference>